<evidence type="ECO:0000313" key="1">
    <source>
        <dbReference type="EMBL" id="SVB76276.1"/>
    </source>
</evidence>
<name>A0A382GMB6_9ZZZZ</name>
<dbReference type="InterPro" id="IPR036746">
    <property type="entry name" value="TT1725-like_sf"/>
</dbReference>
<dbReference type="PANTHER" id="PTHR36441">
    <property type="entry name" value="HYPOTHETICAL CYTOSOLIC PROTEIN"/>
    <property type="match status" value="1"/>
</dbReference>
<dbReference type="Pfam" id="PF04456">
    <property type="entry name" value="DUF503"/>
    <property type="match status" value="1"/>
</dbReference>
<dbReference type="PANTHER" id="PTHR36441:SF1">
    <property type="entry name" value="DUF503 DOMAIN-CONTAINING PROTEIN"/>
    <property type="match status" value="1"/>
</dbReference>
<proteinExistence type="predicted"/>
<dbReference type="EMBL" id="UINC01056351">
    <property type="protein sequence ID" value="SVB76276.1"/>
    <property type="molecule type" value="Genomic_DNA"/>
</dbReference>
<dbReference type="InterPro" id="IPR007546">
    <property type="entry name" value="DUF503"/>
</dbReference>
<organism evidence="1">
    <name type="scientific">marine metagenome</name>
    <dbReference type="NCBI Taxonomy" id="408172"/>
    <lineage>
        <taxon>unclassified sequences</taxon>
        <taxon>metagenomes</taxon>
        <taxon>ecological metagenomes</taxon>
    </lineage>
</organism>
<dbReference type="Gene3D" id="3.30.70.1120">
    <property type="entry name" value="TT1725-like"/>
    <property type="match status" value="1"/>
</dbReference>
<dbReference type="AlphaFoldDB" id="A0A382GMB6"/>
<evidence type="ECO:0008006" key="2">
    <source>
        <dbReference type="Google" id="ProtNLM"/>
    </source>
</evidence>
<dbReference type="SUPFAM" id="SSF103007">
    <property type="entry name" value="Hypothetical protein TT1725"/>
    <property type="match status" value="1"/>
</dbReference>
<gene>
    <name evidence="1" type="ORF">METZ01_LOCUS229130</name>
</gene>
<sequence length="93" mass="10378">MVVASLTWELTLPGCSSLKQKRSVVRSLRDRLRTKFNVSVAETAFQDVHNHAALTIVLVSTDGRFADSVLEKADRLVEEHSSAVITAVHREIY</sequence>
<reference evidence="1" key="1">
    <citation type="submission" date="2018-05" db="EMBL/GenBank/DDBJ databases">
        <authorList>
            <person name="Lanie J.A."/>
            <person name="Ng W.-L."/>
            <person name="Kazmierczak K.M."/>
            <person name="Andrzejewski T.M."/>
            <person name="Davidsen T.M."/>
            <person name="Wayne K.J."/>
            <person name="Tettelin H."/>
            <person name="Glass J.I."/>
            <person name="Rusch D."/>
            <person name="Podicherti R."/>
            <person name="Tsui H.-C.T."/>
            <person name="Winkler M.E."/>
        </authorList>
    </citation>
    <scope>NUCLEOTIDE SEQUENCE</scope>
</reference>
<protein>
    <recommendedName>
        <fullName evidence="2">DUF503 domain-containing protein</fullName>
    </recommendedName>
</protein>
<accession>A0A382GMB6</accession>